<feature type="domain" description="CAAX prenyl protease 2/Lysostaphin resistance protein A-like" evidence="3">
    <location>
        <begin position="150"/>
        <end position="253"/>
    </location>
</feature>
<feature type="transmembrane region" description="Helical" evidence="2">
    <location>
        <begin position="31"/>
        <end position="53"/>
    </location>
</feature>
<evidence type="ECO:0000256" key="1">
    <source>
        <dbReference type="SAM" id="MobiDB-lite"/>
    </source>
</evidence>
<dbReference type="InterPro" id="IPR003675">
    <property type="entry name" value="Rce1/LyrA-like_dom"/>
</dbReference>
<name>R4Z018_9ACTN</name>
<dbReference type="eggNOG" id="COG1266">
    <property type="taxonomic scope" value="Bacteria"/>
</dbReference>
<keyword evidence="2" id="KW-0812">Transmembrane</keyword>
<evidence type="ECO:0000313" key="4">
    <source>
        <dbReference type="EMBL" id="CCM61967.1"/>
    </source>
</evidence>
<proteinExistence type="predicted"/>
<feature type="transmembrane region" description="Helical" evidence="2">
    <location>
        <begin position="249"/>
        <end position="268"/>
    </location>
</feature>
<evidence type="ECO:0000313" key="5">
    <source>
        <dbReference type="Proteomes" id="UP000018291"/>
    </source>
</evidence>
<sequence length="269" mass="27998">MSRRSHRDAAPTHNETASDGRAGTDVAVTRLLWLAGLWLGSRLVAGLLVAPFVDPGAPLSAGSLVVSQIPFWGVTVGGLWWMARREGERLSGFVRWGFAPQDLGVGLVAGFGLHWGVNLLYRVLENAGVSGDPSASARELVNASPGVLGKVVLVVMVAVGAPVVEEMYYRGVAQRTAMQLAEGTSAKSGLRHRWGAVAGLVAVAAFFALSHIATGADLIQLPGLTLVGVVLGGLVWRSGRLGPSIVAHGVFNLCSLLVLWGVSSPLLAG</sequence>
<dbReference type="AlphaFoldDB" id="R4Z018"/>
<dbReference type="Pfam" id="PF02517">
    <property type="entry name" value="Rce1-like"/>
    <property type="match status" value="1"/>
</dbReference>
<dbReference type="Proteomes" id="UP000018291">
    <property type="component" value="Unassembled WGS sequence"/>
</dbReference>
<feature type="transmembrane region" description="Helical" evidence="2">
    <location>
        <begin position="103"/>
        <end position="124"/>
    </location>
</feature>
<evidence type="ECO:0000256" key="2">
    <source>
        <dbReference type="SAM" id="Phobius"/>
    </source>
</evidence>
<gene>
    <name evidence="4" type="ORF">BN381_10198</name>
</gene>
<feature type="region of interest" description="Disordered" evidence="1">
    <location>
        <begin position="1"/>
        <end position="20"/>
    </location>
</feature>
<dbReference type="EMBL" id="CANL01000001">
    <property type="protein sequence ID" value="CCM61967.1"/>
    <property type="molecule type" value="Genomic_DNA"/>
</dbReference>
<dbReference type="STRING" id="1229780.BN381_10198"/>
<dbReference type="RefSeq" id="WP_012222897.1">
    <property type="nucleotide sequence ID" value="NZ_HG422565.1"/>
</dbReference>
<evidence type="ECO:0000259" key="3">
    <source>
        <dbReference type="Pfam" id="PF02517"/>
    </source>
</evidence>
<keyword evidence="2" id="KW-0472">Membrane</keyword>
<feature type="transmembrane region" description="Helical" evidence="2">
    <location>
        <begin position="194"/>
        <end position="213"/>
    </location>
</feature>
<keyword evidence="2" id="KW-1133">Transmembrane helix</keyword>
<dbReference type="HOGENOM" id="CLU_1033211_0_0_11"/>
<dbReference type="GO" id="GO:0080120">
    <property type="term" value="P:CAAX-box protein maturation"/>
    <property type="evidence" value="ECO:0007669"/>
    <property type="project" value="UniProtKB-ARBA"/>
</dbReference>
<organism evidence="4 5">
    <name type="scientific">Candidatus Neomicrothrix parvicella RN1</name>
    <dbReference type="NCBI Taxonomy" id="1229780"/>
    <lineage>
        <taxon>Bacteria</taxon>
        <taxon>Bacillati</taxon>
        <taxon>Actinomycetota</taxon>
        <taxon>Acidimicrobiia</taxon>
        <taxon>Acidimicrobiales</taxon>
        <taxon>Microthrixaceae</taxon>
        <taxon>Candidatus Neomicrothrix</taxon>
    </lineage>
</organism>
<dbReference type="GO" id="GO:0004175">
    <property type="term" value="F:endopeptidase activity"/>
    <property type="evidence" value="ECO:0007669"/>
    <property type="project" value="UniProtKB-ARBA"/>
</dbReference>
<feature type="transmembrane region" description="Helical" evidence="2">
    <location>
        <begin position="59"/>
        <end position="82"/>
    </location>
</feature>
<comment type="caution">
    <text evidence="4">The sequence shown here is derived from an EMBL/GenBank/DDBJ whole genome shotgun (WGS) entry which is preliminary data.</text>
</comment>
<keyword evidence="5" id="KW-1185">Reference proteome</keyword>
<reference evidence="4 5" key="1">
    <citation type="journal article" date="2013" name="ISME J.">
        <title>Metabolic model for the filamentous 'Candidatus Microthrix parvicella' based on genomic and metagenomic analyses.</title>
        <authorList>
            <person name="Jon McIlroy S."/>
            <person name="Kristiansen R."/>
            <person name="Albertsen M."/>
            <person name="Michael Karst S."/>
            <person name="Rossetti S."/>
            <person name="Lund Nielsen J."/>
            <person name="Tandoi V."/>
            <person name="James Seviour R."/>
            <person name="Nielsen P.H."/>
        </authorList>
    </citation>
    <scope>NUCLEOTIDE SEQUENCE [LARGE SCALE GENOMIC DNA]</scope>
    <source>
        <strain evidence="4 5">RN1</strain>
    </source>
</reference>
<protein>
    <recommendedName>
        <fullName evidence="3">CAAX prenyl protease 2/Lysostaphin resistance protein A-like domain-containing protein</fullName>
    </recommendedName>
</protein>
<feature type="transmembrane region" description="Helical" evidence="2">
    <location>
        <begin position="144"/>
        <end position="164"/>
    </location>
</feature>
<feature type="transmembrane region" description="Helical" evidence="2">
    <location>
        <begin position="219"/>
        <end position="237"/>
    </location>
</feature>
<accession>R4Z018</accession>